<protein>
    <recommendedName>
        <fullName evidence="13">Long-chain-fatty-acid--CoA ligase</fullName>
        <ecNumber evidence="13">6.2.1.3</ecNumber>
    </recommendedName>
</protein>
<dbReference type="Gene3D" id="3.40.50.12780">
    <property type="entry name" value="N-terminal domain of ligase-like"/>
    <property type="match status" value="1"/>
</dbReference>
<evidence type="ECO:0000256" key="7">
    <source>
        <dbReference type="ARBA" id="ARBA00024484"/>
    </source>
</evidence>
<comment type="catalytic activity">
    <reaction evidence="11">
        <text>(E)-hexadec-2-enoate + ATP + CoA = (2E)-hexadecenoyl-CoA + AMP + diphosphate</text>
        <dbReference type="Rhea" id="RHEA:36139"/>
        <dbReference type="ChEBI" id="CHEBI:30616"/>
        <dbReference type="ChEBI" id="CHEBI:33019"/>
        <dbReference type="ChEBI" id="CHEBI:57287"/>
        <dbReference type="ChEBI" id="CHEBI:61526"/>
        <dbReference type="ChEBI" id="CHEBI:72745"/>
        <dbReference type="ChEBI" id="CHEBI:456215"/>
    </reaction>
    <physiologicalReaction direction="left-to-right" evidence="11">
        <dbReference type="Rhea" id="RHEA:36140"/>
    </physiologicalReaction>
</comment>
<evidence type="ECO:0000256" key="8">
    <source>
        <dbReference type="ARBA" id="ARBA00024495"/>
    </source>
</evidence>
<dbReference type="Proteomes" id="UP001347796">
    <property type="component" value="Unassembled WGS sequence"/>
</dbReference>
<evidence type="ECO:0000256" key="4">
    <source>
        <dbReference type="ARBA" id="ARBA00022832"/>
    </source>
</evidence>
<proteinExistence type="inferred from homology"/>
<dbReference type="Pfam" id="PF00501">
    <property type="entry name" value="AMP-binding"/>
    <property type="match status" value="1"/>
</dbReference>
<evidence type="ECO:0000256" key="2">
    <source>
        <dbReference type="ARBA" id="ARBA00022598"/>
    </source>
</evidence>
<evidence type="ECO:0000256" key="13">
    <source>
        <dbReference type="RuleBase" id="RU369030"/>
    </source>
</evidence>
<dbReference type="EMBL" id="JAZGQO010000014">
    <property type="protein sequence ID" value="KAK6170877.1"/>
    <property type="molecule type" value="Genomic_DNA"/>
</dbReference>
<evidence type="ECO:0000256" key="9">
    <source>
        <dbReference type="ARBA" id="ARBA00024532"/>
    </source>
</evidence>
<evidence type="ECO:0000313" key="16">
    <source>
        <dbReference type="Proteomes" id="UP001347796"/>
    </source>
</evidence>
<evidence type="ECO:0000256" key="6">
    <source>
        <dbReference type="ARBA" id="ARBA00024469"/>
    </source>
</evidence>
<keyword evidence="2 13" id="KW-0436">Ligase</keyword>
<dbReference type="GO" id="GO:0016020">
    <property type="term" value="C:membrane"/>
    <property type="evidence" value="ECO:0007669"/>
    <property type="project" value="TreeGrafter"/>
</dbReference>
<evidence type="ECO:0000256" key="5">
    <source>
        <dbReference type="ARBA" id="ARBA00022840"/>
    </source>
</evidence>
<evidence type="ECO:0000256" key="3">
    <source>
        <dbReference type="ARBA" id="ARBA00022741"/>
    </source>
</evidence>
<dbReference type="PANTHER" id="PTHR43272:SF107">
    <property type="entry name" value="LONG-CHAIN-FATTY-ACID--COA LIGASE 5"/>
    <property type="match status" value="1"/>
</dbReference>
<organism evidence="15 16">
    <name type="scientific">Patella caerulea</name>
    <name type="common">Rayed Mediterranean limpet</name>
    <dbReference type="NCBI Taxonomy" id="87958"/>
    <lineage>
        <taxon>Eukaryota</taxon>
        <taxon>Metazoa</taxon>
        <taxon>Spiralia</taxon>
        <taxon>Lophotrochozoa</taxon>
        <taxon>Mollusca</taxon>
        <taxon>Gastropoda</taxon>
        <taxon>Patellogastropoda</taxon>
        <taxon>Patelloidea</taxon>
        <taxon>Patellidae</taxon>
        <taxon>Patella</taxon>
    </lineage>
</organism>
<keyword evidence="3 13" id="KW-0547">Nucleotide-binding</keyword>
<evidence type="ECO:0000259" key="14">
    <source>
        <dbReference type="Pfam" id="PF00501"/>
    </source>
</evidence>
<sequence length="683" mass="76546">MDSLIESSNKLIATTNGKIAVAGTLVGASALAYYLYSKPQSPKLPYDLASQSVETKDGGRRLPQFKDDDYLGYLFEDVQTVYECFQRGLSISRHAKCLGTRKGGKYEWVTYQQVYDRAHAFGSGLIELGISPGTDTMIGIYASNRVEWVTTEQACNMYSMVIVPLYDTLGPDACKYIINLTEMETVVCDTAKKAQILLDQIDQLPCLKRIIIIEEMSNNNVDLAKTKDITLYTYHDIENIGSKNLHDAVPPKPSDLTTISFTSGTTGDPKGVLLTHENLISHISGIISLVKYNFGPSDCHISYLPLTHMFERSMQISAFMHGYHVGFYSGDIKNLFDDIKELKPTIFPTVPRLLTRLYDKVYSNCRGYSFKSILLRTAINRKIAEVKRGVVRDNSIWDYLVLKKIRNMLGGRIAILITASAPLSVDAMNFTRAVFGCPVFEAYGQTEATAAVSCTLPGDTTSGHVGAPCLCNSIKLIDVPELDYYAANQKGEICIKGLNVFKGYYKNPEKTKETLDEDGWLRTGDVGEWLPNGTLKIIDRRKHIFKLCQGEYVAPEKIEAAYLKSQYVAQIFVDGNSLKAYCMAVVVLDPDVITNVAKQYNISTDPQDISKSKKIKDLVYSDMIAVGKSSQLKGFEQVKDIYIHPELFSVENSLLTPTFKNKRPQLRQWFKTEVDNMYERHDV</sequence>
<dbReference type="PROSITE" id="PS00455">
    <property type="entry name" value="AMP_BINDING"/>
    <property type="match status" value="1"/>
</dbReference>
<gene>
    <name evidence="15" type="ORF">SNE40_019167</name>
</gene>
<comment type="catalytic activity">
    <reaction evidence="7">
        <text>a long-chain fatty acid + ATP + CoA = a long-chain fatty acyl-CoA + AMP + diphosphate</text>
        <dbReference type="Rhea" id="RHEA:15421"/>
        <dbReference type="ChEBI" id="CHEBI:30616"/>
        <dbReference type="ChEBI" id="CHEBI:33019"/>
        <dbReference type="ChEBI" id="CHEBI:57287"/>
        <dbReference type="ChEBI" id="CHEBI:57560"/>
        <dbReference type="ChEBI" id="CHEBI:83139"/>
        <dbReference type="ChEBI" id="CHEBI:456215"/>
        <dbReference type="EC" id="6.2.1.3"/>
    </reaction>
    <physiologicalReaction direction="left-to-right" evidence="7">
        <dbReference type="Rhea" id="RHEA:15422"/>
    </physiologicalReaction>
</comment>
<evidence type="ECO:0000256" key="10">
    <source>
        <dbReference type="ARBA" id="ARBA00024548"/>
    </source>
</evidence>
<comment type="catalytic activity">
    <reaction evidence="8">
        <text>12-hydroxy-(5Z,8Z,10E,14Z)-eicosatetraenoate + ATP + CoA = 12-hydroxy-(5Z,8Z,10E,14Z)-eicosatetraenoyl-CoA + AMP + diphosphate</text>
        <dbReference type="Rhea" id="RHEA:52112"/>
        <dbReference type="ChEBI" id="CHEBI:30616"/>
        <dbReference type="ChEBI" id="CHEBI:33019"/>
        <dbReference type="ChEBI" id="CHEBI:57287"/>
        <dbReference type="ChEBI" id="CHEBI:90718"/>
        <dbReference type="ChEBI" id="CHEBI:136408"/>
        <dbReference type="ChEBI" id="CHEBI:456215"/>
    </reaction>
    <physiologicalReaction direction="left-to-right" evidence="8">
        <dbReference type="Rhea" id="RHEA:52113"/>
    </physiologicalReaction>
</comment>
<dbReference type="GO" id="GO:0005524">
    <property type="term" value="F:ATP binding"/>
    <property type="evidence" value="ECO:0007669"/>
    <property type="project" value="UniProtKB-KW"/>
</dbReference>
<dbReference type="SUPFAM" id="SSF56801">
    <property type="entry name" value="Acetyl-CoA synthetase-like"/>
    <property type="match status" value="1"/>
</dbReference>
<keyword evidence="5 13" id="KW-0067">ATP-binding</keyword>
<comment type="similarity">
    <text evidence="1 13">Belongs to the ATP-dependent AMP-binding enzyme family.</text>
</comment>
<comment type="catalytic activity">
    <reaction evidence="10">
        <text>(5Z,8Z,11Z,14Z)-eicosatetraenoate + ATP + CoA = (5Z,8Z,11Z,14Z)-eicosatetraenoyl-CoA + AMP + diphosphate</text>
        <dbReference type="Rhea" id="RHEA:19713"/>
        <dbReference type="ChEBI" id="CHEBI:30616"/>
        <dbReference type="ChEBI" id="CHEBI:32395"/>
        <dbReference type="ChEBI" id="CHEBI:33019"/>
        <dbReference type="ChEBI" id="CHEBI:57287"/>
        <dbReference type="ChEBI" id="CHEBI:57368"/>
        <dbReference type="ChEBI" id="CHEBI:456215"/>
        <dbReference type="EC" id="6.2.1.15"/>
    </reaction>
    <physiologicalReaction direction="left-to-right" evidence="10">
        <dbReference type="Rhea" id="RHEA:19714"/>
    </physiologicalReaction>
</comment>
<dbReference type="EC" id="6.2.1.3" evidence="13"/>
<dbReference type="InterPro" id="IPR000873">
    <property type="entry name" value="AMP-dep_synth/lig_dom"/>
</dbReference>
<evidence type="ECO:0000256" key="11">
    <source>
        <dbReference type="ARBA" id="ARBA00024565"/>
    </source>
</evidence>
<dbReference type="CDD" id="cd05927">
    <property type="entry name" value="LC-FACS_euk"/>
    <property type="match status" value="1"/>
</dbReference>
<keyword evidence="13" id="KW-0443">Lipid metabolism</keyword>
<comment type="caution">
    <text evidence="15">The sequence shown here is derived from an EMBL/GenBank/DDBJ whole genome shotgun (WGS) entry which is preliminary data.</text>
</comment>
<comment type="catalytic activity">
    <reaction evidence="12">
        <text>hexadecanoate + ATP + CoA = hexadecanoyl-CoA + AMP + diphosphate</text>
        <dbReference type="Rhea" id="RHEA:30751"/>
        <dbReference type="ChEBI" id="CHEBI:7896"/>
        <dbReference type="ChEBI" id="CHEBI:30616"/>
        <dbReference type="ChEBI" id="CHEBI:33019"/>
        <dbReference type="ChEBI" id="CHEBI:57287"/>
        <dbReference type="ChEBI" id="CHEBI:57379"/>
        <dbReference type="ChEBI" id="CHEBI:456215"/>
    </reaction>
    <physiologicalReaction direction="left-to-right" evidence="12">
        <dbReference type="Rhea" id="RHEA:30752"/>
    </physiologicalReaction>
</comment>
<keyword evidence="4 13" id="KW-0276">Fatty acid metabolism</keyword>
<evidence type="ECO:0000256" key="12">
    <source>
        <dbReference type="ARBA" id="ARBA00049139"/>
    </source>
</evidence>
<reference evidence="15 16" key="1">
    <citation type="submission" date="2024-01" db="EMBL/GenBank/DDBJ databases">
        <title>The genome of the rayed Mediterranean limpet Patella caerulea (Linnaeus, 1758).</title>
        <authorList>
            <person name="Anh-Thu Weber A."/>
            <person name="Halstead-Nussloch G."/>
        </authorList>
    </citation>
    <scope>NUCLEOTIDE SEQUENCE [LARGE SCALE GENOMIC DNA]</scope>
    <source>
        <strain evidence="15">AATW-2023a</strain>
        <tissue evidence="15">Whole specimen</tissue>
    </source>
</reference>
<dbReference type="GO" id="GO:0047676">
    <property type="term" value="F:arachidonate-CoA ligase activity"/>
    <property type="evidence" value="ECO:0007669"/>
    <property type="project" value="UniProtKB-EC"/>
</dbReference>
<dbReference type="InterPro" id="IPR020845">
    <property type="entry name" value="AMP-binding_CS"/>
</dbReference>
<comment type="function">
    <text evidence="13">Catalyzes the conversion of long-chain fatty acids to their active form acyl-CoAs for both synthesis of cellular lipids, and degradation via beta-oxidation.</text>
</comment>
<dbReference type="GO" id="GO:0005783">
    <property type="term" value="C:endoplasmic reticulum"/>
    <property type="evidence" value="ECO:0007669"/>
    <property type="project" value="TreeGrafter"/>
</dbReference>
<dbReference type="InterPro" id="IPR045311">
    <property type="entry name" value="LC-FACS_euk"/>
</dbReference>
<dbReference type="InterPro" id="IPR042099">
    <property type="entry name" value="ANL_N_sf"/>
</dbReference>
<keyword evidence="16" id="KW-1185">Reference proteome</keyword>
<comment type="catalytic activity">
    <reaction evidence="6">
        <text>5-hydroxy-(6E,8Z,11Z,14Z)-eicosatetraenoate + ATP + CoA = 5-hydroxy-(6E,8Z,11Z,14Z)-eicosatetraenoyl-CoA + AMP + diphosphate</text>
        <dbReference type="Rhea" id="RHEA:52108"/>
        <dbReference type="ChEBI" id="CHEBI:30616"/>
        <dbReference type="ChEBI" id="CHEBI:33019"/>
        <dbReference type="ChEBI" id="CHEBI:57287"/>
        <dbReference type="ChEBI" id="CHEBI:65341"/>
        <dbReference type="ChEBI" id="CHEBI:136407"/>
        <dbReference type="ChEBI" id="CHEBI:456215"/>
    </reaction>
    <physiologicalReaction direction="left-to-right" evidence="6">
        <dbReference type="Rhea" id="RHEA:52109"/>
    </physiologicalReaction>
</comment>
<accession>A0AAN8P5D1</accession>
<dbReference type="PANTHER" id="PTHR43272">
    <property type="entry name" value="LONG-CHAIN-FATTY-ACID--COA LIGASE"/>
    <property type="match status" value="1"/>
</dbReference>
<name>A0AAN8P5D1_PATCE</name>
<comment type="catalytic activity">
    <reaction evidence="9">
        <text>15-hydroxy-(5Z,8Z,11Z,13E)-eicosatetraenoate + ATP + CoA = 15-hydroxy-(5Z,8Z,11Z,13E)-eicosatetraenoyl-CoA + AMP + diphosphate</text>
        <dbReference type="Rhea" id="RHEA:52116"/>
        <dbReference type="ChEBI" id="CHEBI:30616"/>
        <dbReference type="ChEBI" id="CHEBI:33019"/>
        <dbReference type="ChEBI" id="CHEBI:57287"/>
        <dbReference type="ChEBI" id="CHEBI:78832"/>
        <dbReference type="ChEBI" id="CHEBI:136409"/>
        <dbReference type="ChEBI" id="CHEBI:456215"/>
    </reaction>
    <physiologicalReaction direction="left-to-right" evidence="9">
        <dbReference type="Rhea" id="RHEA:52117"/>
    </physiologicalReaction>
</comment>
<dbReference type="AlphaFoldDB" id="A0AAN8P5D1"/>
<feature type="domain" description="AMP-dependent synthetase/ligase" evidence="14">
    <location>
        <begin position="104"/>
        <end position="505"/>
    </location>
</feature>
<evidence type="ECO:0000313" key="15">
    <source>
        <dbReference type="EMBL" id="KAK6170877.1"/>
    </source>
</evidence>
<evidence type="ECO:0000256" key="1">
    <source>
        <dbReference type="ARBA" id="ARBA00006432"/>
    </source>
</evidence>